<keyword evidence="1" id="KW-0732">Signal</keyword>
<accession>A0A9P8BYB6</accession>
<keyword evidence="3" id="KW-1185">Reference proteome</keyword>
<dbReference type="EMBL" id="JAHRHY010000001">
    <property type="protein sequence ID" value="KAG9072263.1"/>
    <property type="molecule type" value="Genomic_DNA"/>
</dbReference>
<gene>
    <name evidence="2" type="ORF">KI688_000032</name>
</gene>
<dbReference type="AlphaFoldDB" id="A0A9P8BYB6"/>
<reference evidence="2" key="1">
    <citation type="submission" date="2021-06" db="EMBL/GenBank/DDBJ databases">
        <title>Genome Sequence of Mortierella hyaline Strain SCG-10, a Cold-Adapted, Nitrate-Reducing Fungus Isolated from Soil in Minnesota, USA.</title>
        <authorList>
            <person name="Aldossari N."/>
        </authorList>
    </citation>
    <scope>NUCLEOTIDE SEQUENCE</scope>
    <source>
        <strain evidence="2">SCG-10</strain>
    </source>
</reference>
<evidence type="ECO:0000313" key="3">
    <source>
        <dbReference type="Proteomes" id="UP000707451"/>
    </source>
</evidence>
<protein>
    <submittedName>
        <fullName evidence="2">Uncharacterized protein</fullName>
    </submittedName>
</protein>
<name>A0A9P8BYB6_9FUNG</name>
<evidence type="ECO:0000313" key="2">
    <source>
        <dbReference type="EMBL" id="KAG9072263.1"/>
    </source>
</evidence>
<comment type="caution">
    <text evidence="2">The sequence shown here is derived from an EMBL/GenBank/DDBJ whole genome shotgun (WGS) entry which is preliminary data.</text>
</comment>
<evidence type="ECO:0000256" key="1">
    <source>
        <dbReference type="SAM" id="SignalP"/>
    </source>
</evidence>
<dbReference type="OrthoDB" id="2435852at2759"/>
<feature type="signal peptide" evidence="1">
    <location>
        <begin position="1"/>
        <end position="21"/>
    </location>
</feature>
<sequence length="147" mass="16423">MKYITPLALFAIALFSSTANAALDLCPRNDKFVFPEPYHDSEHEICLDIRGEFKVDMPAGSEIVFLAKKGDIKRTWSVDLYLNGGALRLPESDRQPIPKGFSGTVRVCSYLPSEFKYIKQTEIQFGVQILRPGKQIAICLGGDLKLL</sequence>
<dbReference type="Proteomes" id="UP000707451">
    <property type="component" value="Unassembled WGS sequence"/>
</dbReference>
<organism evidence="2 3">
    <name type="scientific">Linnemannia hyalina</name>
    <dbReference type="NCBI Taxonomy" id="64524"/>
    <lineage>
        <taxon>Eukaryota</taxon>
        <taxon>Fungi</taxon>
        <taxon>Fungi incertae sedis</taxon>
        <taxon>Mucoromycota</taxon>
        <taxon>Mortierellomycotina</taxon>
        <taxon>Mortierellomycetes</taxon>
        <taxon>Mortierellales</taxon>
        <taxon>Mortierellaceae</taxon>
        <taxon>Linnemannia</taxon>
    </lineage>
</organism>
<feature type="chain" id="PRO_5040232473" evidence="1">
    <location>
        <begin position="22"/>
        <end position="147"/>
    </location>
</feature>
<proteinExistence type="predicted"/>